<dbReference type="Proteomes" id="UP001520140">
    <property type="component" value="Unassembled WGS sequence"/>
</dbReference>
<dbReference type="EMBL" id="JABUKG010000022">
    <property type="protein sequence ID" value="MBY6322572.1"/>
    <property type="molecule type" value="Genomic_DNA"/>
</dbReference>
<evidence type="ECO:0000313" key="2">
    <source>
        <dbReference type="Proteomes" id="UP001520140"/>
    </source>
</evidence>
<reference evidence="1 2" key="1">
    <citation type="submission" date="2020-06" db="EMBL/GenBank/DDBJ databases">
        <title>Taxonomy, biology and ecology of Rhodococcus bacteria occurring in California pistachio and other woody hosts as revealed by genome sequence analyses.</title>
        <authorList>
            <person name="Gai Y."/>
            <person name="Riely B."/>
        </authorList>
    </citation>
    <scope>NUCLEOTIDE SEQUENCE [LARGE SCALE GENOMIC DNA]</scope>
    <source>
        <strain evidence="1 2">BP-284</strain>
    </source>
</reference>
<gene>
    <name evidence="1" type="ORF">HQ605_17240</name>
</gene>
<evidence type="ECO:0000313" key="1">
    <source>
        <dbReference type="EMBL" id="MBY6322572.1"/>
    </source>
</evidence>
<accession>A0ABS7NXY9</accession>
<keyword evidence="2" id="KW-1185">Reference proteome</keyword>
<sequence>MRAPGQPTVSLFVEYGSDFPVWLFDYPFAGRRGPMNVTTNELQLSNNLIERLHRFQHNFDENYDVLTGWRTTAAEDFHQHEAAELLTTLRGEVEHLGVVVTAHC</sequence>
<protein>
    <submittedName>
        <fullName evidence="1">Uncharacterized protein</fullName>
    </submittedName>
</protein>
<organism evidence="1 2">
    <name type="scientific">Rhodococcoides kroppenstedtii</name>
    <dbReference type="NCBI Taxonomy" id="293050"/>
    <lineage>
        <taxon>Bacteria</taxon>
        <taxon>Bacillati</taxon>
        <taxon>Actinomycetota</taxon>
        <taxon>Actinomycetes</taxon>
        <taxon>Mycobacteriales</taxon>
        <taxon>Nocardiaceae</taxon>
        <taxon>Rhodococcoides</taxon>
    </lineage>
</organism>
<name>A0ABS7NXY9_9NOCA</name>
<comment type="caution">
    <text evidence="1">The sequence shown here is derived from an EMBL/GenBank/DDBJ whole genome shotgun (WGS) entry which is preliminary data.</text>
</comment>
<dbReference type="RefSeq" id="WP_157889497.1">
    <property type="nucleotide sequence ID" value="NZ_JABUKE010000023.1"/>
</dbReference>
<proteinExistence type="predicted"/>